<dbReference type="PANTHER" id="PTHR34154:SF10">
    <property type="entry name" value="ASL1-LIKE GLYCOSYL HYDROLASE CATALYTIC DOMAIN-CONTAINING PROTEIN"/>
    <property type="match status" value="1"/>
</dbReference>
<sequence>MHSLNILFALSVALSGVQAHVARPRGQTHTVCYQDNQLRALERFSQYANEFCPAYLAGNTAEYPKWLKSWNKWKVSSACSCYEKTATSLGPLSSATLSLSALSSAPPALTAVFASTTASASSNVPSKTAPSPTKGYVPTGGYLPSGSIYGSGTGIPSVTAPLHTAPVIPNPTSAVPNTVVPTSAVDTSAIDMYSSTASFPSEAATTAPNHPTPTDNGDKYPPQPPGAGPGKRGLCYDYKTNPQWSEFFVGSQLATYGSNWDVLRGDELDQSFSYVPTIAVDANLNNENWNDTVPVLIEGGTKALFGSNEPDNAGQANLNVSAAVTVHMKYLQPYYGTVQLGTPAVTNGGGSTGLAYLEAFVEACTGCSFDFVNVHHYLQSSDVNTTQYIQALQDYIDIDVPAVQAKHPSIAGLPIFIGEWWLWNASESEGEYLMDILLPYLDANPNVLGYQAFGGLWEGNFITPDGTGLTPAGQKYKTMAAAAPTATATAS</sequence>
<dbReference type="InterPro" id="IPR024655">
    <property type="entry name" value="Asl1_glyco_hydro_catalytic"/>
</dbReference>
<evidence type="ECO:0000313" key="5">
    <source>
        <dbReference type="Proteomes" id="UP001166286"/>
    </source>
</evidence>
<evidence type="ECO:0000256" key="2">
    <source>
        <dbReference type="SAM" id="SignalP"/>
    </source>
</evidence>
<feature type="region of interest" description="Disordered" evidence="1">
    <location>
        <begin position="199"/>
        <end position="231"/>
    </location>
</feature>
<feature type="signal peptide" evidence="2">
    <location>
        <begin position="1"/>
        <end position="19"/>
    </location>
</feature>
<reference evidence="4" key="1">
    <citation type="submission" date="2023-03" db="EMBL/GenBank/DDBJ databases">
        <title>Complete genome of Cladonia borealis.</title>
        <authorList>
            <person name="Park H."/>
        </authorList>
    </citation>
    <scope>NUCLEOTIDE SEQUENCE</scope>
    <source>
        <strain evidence="4">ANT050790</strain>
    </source>
</reference>
<dbReference type="Proteomes" id="UP001166286">
    <property type="component" value="Unassembled WGS sequence"/>
</dbReference>
<dbReference type="SUPFAM" id="SSF51445">
    <property type="entry name" value="(Trans)glycosidases"/>
    <property type="match status" value="1"/>
</dbReference>
<accession>A0AA39V9J2</accession>
<dbReference type="InterPro" id="IPR017853">
    <property type="entry name" value="GH"/>
</dbReference>
<feature type="compositionally biased region" description="Low complexity" evidence="1">
    <location>
        <begin position="203"/>
        <end position="214"/>
    </location>
</feature>
<name>A0AA39V9J2_9LECA</name>
<dbReference type="InterPro" id="IPR053183">
    <property type="entry name" value="ASL1"/>
</dbReference>
<dbReference type="EMBL" id="JAFEKC020000003">
    <property type="protein sequence ID" value="KAK0515715.1"/>
    <property type="molecule type" value="Genomic_DNA"/>
</dbReference>
<dbReference type="AlphaFoldDB" id="A0AA39V9J2"/>
<evidence type="ECO:0000313" key="4">
    <source>
        <dbReference type="EMBL" id="KAK0515715.1"/>
    </source>
</evidence>
<dbReference type="PANTHER" id="PTHR34154">
    <property type="entry name" value="ALKALI-SENSITIVE LINKAGE PROTEIN 1"/>
    <property type="match status" value="1"/>
</dbReference>
<evidence type="ECO:0000259" key="3">
    <source>
        <dbReference type="Pfam" id="PF11790"/>
    </source>
</evidence>
<proteinExistence type="predicted"/>
<dbReference type="GO" id="GO:0009277">
    <property type="term" value="C:fungal-type cell wall"/>
    <property type="evidence" value="ECO:0007669"/>
    <property type="project" value="TreeGrafter"/>
</dbReference>
<evidence type="ECO:0000256" key="1">
    <source>
        <dbReference type="SAM" id="MobiDB-lite"/>
    </source>
</evidence>
<dbReference type="Pfam" id="PF11790">
    <property type="entry name" value="Glyco_hydro_cc"/>
    <property type="match status" value="1"/>
</dbReference>
<keyword evidence="5" id="KW-1185">Reference proteome</keyword>
<protein>
    <recommendedName>
        <fullName evidence="3">Asl1-like glycosyl hydrolase catalytic domain-containing protein</fullName>
    </recommendedName>
</protein>
<feature type="domain" description="Asl1-like glycosyl hydrolase catalytic" evidence="3">
    <location>
        <begin position="233"/>
        <end position="476"/>
    </location>
</feature>
<organism evidence="4 5">
    <name type="scientific">Cladonia borealis</name>
    <dbReference type="NCBI Taxonomy" id="184061"/>
    <lineage>
        <taxon>Eukaryota</taxon>
        <taxon>Fungi</taxon>
        <taxon>Dikarya</taxon>
        <taxon>Ascomycota</taxon>
        <taxon>Pezizomycotina</taxon>
        <taxon>Lecanoromycetes</taxon>
        <taxon>OSLEUM clade</taxon>
        <taxon>Lecanoromycetidae</taxon>
        <taxon>Lecanorales</taxon>
        <taxon>Lecanorineae</taxon>
        <taxon>Cladoniaceae</taxon>
        <taxon>Cladonia</taxon>
    </lineage>
</organism>
<dbReference type="Gene3D" id="3.20.20.80">
    <property type="entry name" value="Glycosidases"/>
    <property type="match status" value="1"/>
</dbReference>
<gene>
    <name evidence="4" type="ORF">JMJ35_001749</name>
</gene>
<keyword evidence="2" id="KW-0732">Signal</keyword>
<dbReference type="GO" id="GO:0071966">
    <property type="term" value="P:fungal-type cell wall polysaccharide metabolic process"/>
    <property type="evidence" value="ECO:0007669"/>
    <property type="project" value="TreeGrafter"/>
</dbReference>
<feature type="chain" id="PRO_5041369250" description="Asl1-like glycosyl hydrolase catalytic domain-containing protein" evidence="2">
    <location>
        <begin position="20"/>
        <end position="491"/>
    </location>
</feature>
<comment type="caution">
    <text evidence="4">The sequence shown here is derived from an EMBL/GenBank/DDBJ whole genome shotgun (WGS) entry which is preliminary data.</text>
</comment>